<dbReference type="PANTHER" id="PTHR46663:SF3">
    <property type="entry name" value="SLL0267 PROTEIN"/>
    <property type="match status" value="1"/>
</dbReference>
<dbReference type="Pfam" id="PF13492">
    <property type="entry name" value="GAF_3"/>
    <property type="match status" value="1"/>
</dbReference>
<dbReference type="Pfam" id="PF08447">
    <property type="entry name" value="PAS_3"/>
    <property type="match status" value="1"/>
</dbReference>
<dbReference type="InterPro" id="IPR029787">
    <property type="entry name" value="Nucleotide_cyclase"/>
</dbReference>
<dbReference type="InterPro" id="IPR052163">
    <property type="entry name" value="DGC-Regulatory_Protein"/>
</dbReference>
<dbReference type="InterPro" id="IPR000014">
    <property type="entry name" value="PAS"/>
</dbReference>
<dbReference type="PANTHER" id="PTHR46663">
    <property type="entry name" value="DIGUANYLATE CYCLASE DGCT-RELATED"/>
    <property type="match status" value="1"/>
</dbReference>
<protein>
    <submittedName>
        <fullName evidence="3">Diguanylate cyclase</fullName>
    </submittedName>
</protein>
<dbReference type="Gene3D" id="3.30.70.270">
    <property type="match status" value="1"/>
</dbReference>
<proteinExistence type="predicted"/>
<dbReference type="AlphaFoldDB" id="A0A8J3B4B8"/>
<dbReference type="Gene3D" id="3.30.450.20">
    <property type="entry name" value="PAS domain"/>
    <property type="match status" value="1"/>
</dbReference>
<organism evidence="3 4">
    <name type="scientific">Oxalicibacterium solurbis</name>
    <dbReference type="NCBI Taxonomy" id="69280"/>
    <lineage>
        <taxon>Bacteria</taxon>
        <taxon>Pseudomonadati</taxon>
        <taxon>Pseudomonadota</taxon>
        <taxon>Betaproteobacteria</taxon>
        <taxon>Burkholderiales</taxon>
        <taxon>Oxalobacteraceae</taxon>
        <taxon>Oxalicibacterium</taxon>
    </lineage>
</organism>
<feature type="domain" description="GGDEF" evidence="2">
    <location>
        <begin position="306"/>
        <end position="439"/>
    </location>
</feature>
<reference evidence="3" key="2">
    <citation type="submission" date="2020-09" db="EMBL/GenBank/DDBJ databases">
        <authorList>
            <person name="Sun Q."/>
            <person name="Sedlacek I."/>
        </authorList>
    </citation>
    <scope>NUCLEOTIDE SEQUENCE</scope>
    <source>
        <strain evidence="3">CCM 7664</strain>
    </source>
</reference>
<dbReference type="NCBIfam" id="TIGR00254">
    <property type="entry name" value="GGDEF"/>
    <property type="match status" value="1"/>
</dbReference>
<dbReference type="InterPro" id="IPR013655">
    <property type="entry name" value="PAS_fold_3"/>
</dbReference>
<evidence type="ECO:0000259" key="1">
    <source>
        <dbReference type="PROSITE" id="PS50112"/>
    </source>
</evidence>
<accession>A0A8J3B4B8</accession>
<dbReference type="CDD" id="cd00130">
    <property type="entry name" value="PAS"/>
    <property type="match status" value="1"/>
</dbReference>
<dbReference type="SUPFAM" id="SSF55781">
    <property type="entry name" value="GAF domain-like"/>
    <property type="match status" value="1"/>
</dbReference>
<dbReference type="PROSITE" id="PS50887">
    <property type="entry name" value="GGDEF"/>
    <property type="match status" value="1"/>
</dbReference>
<evidence type="ECO:0000259" key="2">
    <source>
        <dbReference type="PROSITE" id="PS50887"/>
    </source>
</evidence>
<dbReference type="SUPFAM" id="SSF55785">
    <property type="entry name" value="PYP-like sensor domain (PAS domain)"/>
    <property type="match status" value="1"/>
</dbReference>
<dbReference type="EMBL" id="BMDP01000003">
    <property type="protein sequence ID" value="GGI54765.1"/>
    <property type="molecule type" value="Genomic_DNA"/>
</dbReference>
<evidence type="ECO:0000313" key="3">
    <source>
        <dbReference type="EMBL" id="GGI54765.1"/>
    </source>
</evidence>
<dbReference type="InterPro" id="IPR029016">
    <property type="entry name" value="GAF-like_dom_sf"/>
</dbReference>
<dbReference type="InterPro" id="IPR000160">
    <property type="entry name" value="GGDEF_dom"/>
</dbReference>
<comment type="caution">
    <text evidence="3">The sequence shown here is derived from an EMBL/GenBank/DDBJ whole genome shotgun (WGS) entry which is preliminary data.</text>
</comment>
<dbReference type="SMART" id="SM00267">
    <property type="entry name" value="GGDEF"/>
    <property type="match status" value="1"/>
</dbReference>
<evidence type="ECO:0000313" key="4">
    <source>
        <dbReference type="Proteomes" id="UP000627205"/>
    </source>
</evidence>
<dbReference type="Gene3D" id="3.30.450.40">
    <property type="match status" value="1"/>
</dbReference>
<dbReference type="SUPFAM" id="SSF55073">
    <property type="entry name" value="Nucleotide cyclase"/>
    <property type="match status" value="1"/>
</dbReference>
<sequence length="448" mass="49510">MVYVVRFMTFNKTDFSGFADLILDAVCVVDEAGYFVYLSAACERIFGYRSDELIGTPMIALVFPEDRERTLNAAAEIMSGHPNLHFENRYVRKGGGIVHIMWTARWSEKDRLRIAVARDITEYKRTESVQTALHMISEAAHAAGDLPELIARLRDIVGMLLPFVSFAVAVCDEKNGRPAFPCQRDSACFDLQVLAAGAFCAERHGRPSSAAELAVDGNILMMPLHSERGPVGAMLLATDGAGNYVERDGELLSPLAGRIAEAIECKRQQERLQHTAQYDELTDLPNRRLLHDRLETALIRARRNRDCMALLYLDLDRFKEINDSYGHAAGDVLLREAADRLKHCVRDADTVARIGGDEFIVLLEGLHAREEAARVADKIRAALQRPVSVNDDVLTISPSIGIAFYPEHGEEAQALLHHADAAMYAVKHAARSLGGQSADCPPMASDGR</sequence>
<gene>
    <name evidence="3" type="ORF">GCM10011430_19390</name>
</gene>
<keyword evidence="4" id="KW-1185">Reference proteome</keyword>
<dbReference type="GO" id="GO:0003824">
    <property type="term" value="F:catalytic activity"/>
    <property type="evidence" value="ECO:0007669"/>
    <property type="project" value="UniProtKB-ARBA"/>
</dbReference>
<dbReference type="SMART" id="SM00091">
    <property type="entry name" value="PAS"/>
    <property type="match status" value="1"/>
</dbReference>
<dbReference type="Pfam" id="PF00990">
    <property type="entry name" value="GGDEF"/>
    <property type="match status" value="1"/>
</dbReference>
<dbReference type="InterPro" id="IPR043128">
    <property type="entry name" value="Rev_trsase/Diguanyl_cyclase"/>
</dbReference>
<dbReference type="FunFam" id="3.30.70.270:FF:000001">
    <property type="entry name" value="Diguanylate cyclase domain protein"/>
    <property type="match status" value="1"/>
</dbReference>
<dbReference type="InterPro" id="IPR035965">
    <property type="entry name" value="PAS-like_dom_sf"/>
</dbReference>
<dbReference type="NCBIfam" id="TIGR00229">
    <property type="entry name" value="sensory_box"/>
    <property type="match status" value="1"/>
</dbReference>
<dbReference type="Proteomes" id="UP000627205">
    <property type="component" value="Unassembled WGS sequence"/>
</dbReference>
<feature type="domain" description="PAS" evidence="1">
    <location>
        <begin position="11"/>
        <end position="81"/>
    </location>
</feature>
<reference evidence="3" key="1">
    <citation type="journal article" date="2014" name="Int. J. Syst. Evol. Microbiol.">
        <title>Complete genome sequence of Corynebacterium casei LMG S-19264T (=DSM 44701T), isolated from a smear-ripened cheese.</title>
        <authorList>
            <consortium name="US DOE Joint Genome Institute (JGI-PGF)"/>
            <person name="Walter F."/>
            <person name="Albersmeier A."/>
            <person name="Kalinowski J."/>
            <person name="Ruckert C."/>
        </authorList>
    </citation>
    <scope>NUCLEOTIDE SEQUENCE</scope>
    <source>
        <strain evidence="3">CCM 7664</strain>
    </source>
</reference>
<name>A0A8J3B4B8_9BURK</name>
<dbReference type="PROSITE" id="PS50112">
    <property type="entry name" value="PAS"/>
    <property type="match status" value="1"/>
</dbReference>
<dbReference type="InterPro" id="IPR003018">
    <property type="entry name" value="GAF"/>
</dbReference>
<dbReference type="CDD" id="cd01949">
    <property type="entry name" value="GGDEF"/>
    <property type="match status" value="1"/>
</dbReference>